<accession>A0ABV5UXY7</accession>
<dbReference type="Pfam" id="PF06527">
    <property type="entry name" value="TniQ"/>
    <property type="match status" value="1"/>
</dbReference>
<sequence>TGHDHCSPTMTTAAVRIPSRPLPRPVRVYKDETTPSIIRRLGTANSLQPRQLRTLLKSSRRPWLETLAVLANNDPAVLVLAMPQLGQHDPAPSLRQKLAGRPIRTTHTAACHRCALAHGAGRYVQIYTTHEMVICPRHGLWTGEGVAGFTDQFSIRAAPEITAAWHHHKNLITSHGRSTVRKAFHVARVINWTWYDQLHHFPATTGIYDELAADQPRHANSHAIVAASLYPAIVTLTAAISSPHWDEIAHSRHPDQFLDRISIELTDGWHPRGASDPLRHWMDTDWLPGFRGPDTISPPKP</sequence>
<reference evidence="2 3" key="1">
    <citation type="submission" date="2024-09" db="EMBL/GenBank/DDBJ databases">
        <authorList>
            <person name="Sun Q."/>
            <person name="Mori K."/>
        </authorList>
    </citation>
    <scope>NUCLEOTIDE SEQUENCE [LARGE SCALE GENOMIC DNA]</scope>
    <source>
        <strain evidence="2 3">JCM 13519</strain>
    </source>
</reference>
<proteinExistence type="predicted"/>
<name>A0ABV5UXY7_9MICC</name>
<dbReference type="EMBL" id="JBHMBH010000100">
    <property type="protein sequence ID" value="MFB9717072.1"/>
    <property type="molecule type" value="Genomic_DNA"/>
</dbReference>
<feature type="domain" description="TniQ" evidence="1">
    <location>
        <begin position="26"/>
        <end position="140"/>
    </location>
</feature>
<organism evidence="2 3">
    <name type="scientific">Arthrobacter methylotrophus</name>
    <dbReference type="NCBI Taxonomy" id="121291"/>
    <lineage>
        <taxon>Bacteria</taxon>
        <taxon>Bacillati</taxon>
        <taxon>Actinomycetota</taxon>
        <taxon>Actinomycetes</taxon>
        <taxon>Micrococcales</taxon>
        <taxon>Micrococcaceae</taxon>
        <taxon>Arthrobacter</taxon>
    </lineage>
</organism>
<evidence type="ECO:0000259" key="1">
    <source>
        <dbReference type="Pfam" id="PF06527"/>
    </source>
</evidence>
<dbReference type="Proteomes" id="UP001589536">
    <property type="component" value="Unassembled WGS sequence"/>
</dbReference>
<feature type="non-terminal residue" evidence="2">
    <location>
        <position position="1"/>
    </location>
</feature>
<comment type="caution">
    <text evidence="2">The sequence shown here is derived from an EMBL/GenBank/DDBJ whole genome shotgun (WGS) entry which is preliminary data.</text>
</comment>
<evidence type="ECO:0000313" key="3">
    <source>
        <dbReference type="Proteomes" id="UP001589536"/>
    </source>
</evidence>
<evidence type="ECO:0000313" key="2">
    <source>
        <dbReference type="EMBL" id="MFB9717072.1"/>
    </source>
</evidence>
<keyword evidence="3" id="KW-1185">Reference proteome</keyword>
<dbReference type="InterPro" id="IPR009492">
    <property type="entry name" value="TniQ"/>
</dbReference>
<protein>
    <submittedName>
        <fullName evidence="2">TniQ family protein</fullName>
    </submittedName>
</protein>
<dbReference type="RefSeq" id="WP_376955538.1">
    <property type="nucleotide sequence ID" value="NZ_JBHMBH010000100.1"/>
</dbReference>
<gene>
    <name evidence="2" type="ORF">ACFFPI_23545</name>
</gene>